<dbReference type="GO" id="GO:0005634">
    <property type="term" value="C:nucleus"/>
    <property type="evidence" value="ECO:0007669"/>
    <property type="project" value="UniProtKB-SubCell"/>
</dbReference>
<proteinExistence type="predicted"/>
<feature type="compositionally biased region" description="Basic and acidic residues" evidence="5">
    <location>
        <begin position="406"/>
        <end position="423"/>
    </location>
</feature>
<dbReference type="InterPro" id="IPR013882">
    <property type="entry name" value="Ctp1_C"/>
</dbReference>
<feature type="region of interest" description="Disordered" evidence="5">
    <location>
        <begin position="354"/>
        <end position="386"/>
    </location>
</feature>
<keyword evidence="4" id="KW-0175">Coiled coil</keyword>
<keyword evidence="3" id="KW-0539">Nucleus</keyword>
<feature type="coiled-coil region" evidence="4">
    <location>
        <begin position="45"/>
        <end position="175"/>
    </location>
</feature>
<dbReference type="PANTHER" id="PTHR15107">
    <property type="entry name" value="RETINOBLASTOMA BINDING PROTEIN 8"/>
    <property type="match status" value="1"/>
</dbReference>
<evidence type="ECO:0000256" key="1">
    <source>
        <dbReference type="ARBA" id="ARBA00004123"/>
    </source>
</evidence>
<feature type="domain" description="DNA endonuclease activator Ctp1 C-terminal" evidence="6">
    <location>
        <begin position="556"/>
        <end position="642"/>
    </location>
</feature>
<dbReference type="OrthoDB" id="5801062at2759"/>
<feature type="compositionally biased region" description="Acidic residues" evidence="5">
    <location>
        <begin position="424"/>
        <end position="438"/>
    </location>
</feature>
<evidence type="ECO:0000256" key="3">
    <source>
        <dbReference type="ARBA" id="ARBA00023242"/>
    </source>
</evidence>
<sequence length="660" mass="74350">MAESPLEAWSAGQSLRSGQAALDRQPTNGETESTMSRWTASSSRLDEFTRALRTLEHAHQHLLNEQMLHFQAQHLEERRERRKAEEQVQQLTMELATMRENVSTVEENARSEHLAVTKRAEMARSIAKELEERVHDERARAEQAETQAKYDRQSLLELKEELAQTRSALEQQQAAAGRTSGMASDTVIDVLRGVSNASEGLMDPHSDRERLDAILQRLPTADAELVRRMERTQRAAAEQANVLLLEQRERTRDAERRCDEIMARFRRKTAEWENWRKWFDAMRSKRLSSGHSSVASPRASTPVLATAAEKEGPTVTIPVEEEQTQMHRRDEAVLPIPQASVASVIVGVHETTPLSKSAQMAETASEALRRRKRSNGSEVDADAIRLASDPYHKRHCALSTLTPTKKTTEPHAHDSHNDNHSDGNNDDNDDDDGDDNDDDGHSVHTAESSPTNRVSTIEQPPASSPFSAGSSVQETPSRRTPRHAITPHTLQRSARKTPAPKQRSPHTPAVTGVQADKDDIEEQSSDEIAGFVRASHLTSLDMHRHRSEGVTPKYRYQEVVRSKSERRQMLATTCVECEKFYRATGPLRPLPELGAPYSDGKRRPACQHLSDRLQQSSRHRVRYQRAPSPESFWEPDFPATQEIERARAARQQAPSSPRQP</sequence>
<feature type="region of interest" description="Disordered" evidence="5">
    <location>
        <begin position="400"/>
        <end position="518"/>
    </location>
</feature>
<dbReference type="Pfam" id="PF08573">
    <property type="entry name" value="SAE2"/>
    <property type="match status" value="1"/>
</dbReference>
<dbReference type="EMBL" id="KZ992732">
    <property type="protein sequence ID" value="RKP07352.1"/>
    <property type="molecule type" value="Genomic_DNA"/>
</dbReference>
<keyword evidence="8" id="KW-1185">Reference proteome</keyword>
<feature type="compositionally biased region" description="Polar residues" evidence="5">
    <location>
        <begin position="25"/>
        <end position="38"/>
    </location>
</feature>
<organism evidence="7 8">
    <name type="scientific">Thamnocephalis sphaerospora</name>
    <dbReference type="NCBI Taxonomy" id="78915"/>
    <lineage>
        <taxon>Eukaryota</taxon>
        <taxon>Fungi</taxon>
        <taxon>Fungi incertae sedis</taxon>
        <taxon>Zoopagomycota</taxon>
        <taxon>Zoopagomycotina</taxon>
        <taxon>Zoopagomycetes</taxon>
        <taxon>Zoopagales</taxon>
        <taxon>Sigmoideomycetaceae</taxon>
        <taxon>Thamnocephalis</taxon>
    </lineage>
</organism>
<feature type="region of interest" description="Disordered" evidence="5">
    <location>
        <begin position="595"/>
        <end position="660"/>
    </location>
</feature>
<feature type="compositionally biased region" description="Low complexity" evidence="5">
    <location>
        <begin position="460"/>
        <end position="471"/>
    </location>
</feature>
<protein>
    <recommendedName>
        <fullName evidence="6">DNA endonuclease activator Ctp1 C-terminal domain-containing protein</fullName>
    </recommendedName>
</protein>
<reference evidence="8" key="1">
    <citation type="journal article" date="2018" name="Nat. Microbiol.">
        <title>Leveraging single-cell genomics to expand the fungal tree of life.</title>
        <authorList>
            <person name="Ahrendt S.R."/>
            <person name="Quandt C.A."/>
            <person name="Ciobanu D."/>
            <person name="Clum A."/>
            <person name="Salamov A."/>
            <person name="Andreopoulos B."/>
            <person name="Cheng J.F."/>
            <person name="Woyke T."/>
            <person name="Pelin A."/>
            <person name="Henrissat B."/>
            <person name="Reynolds N.K."/>
            <person name="Benny G.L."/>
            <person name="Smith M.E."/>
            <person name="James T.Y."/>
            <person name="Grigoriev I.V."/>
        </authorList>
    </citation>
    <scope>NUCLEOTIDE SEQUENCE [LARGE SCALE GENOMIC DNA]</scope>
    <source>
        <strain evidence="8">RSA 1356</strain>
    </source>
</reference>
<accession>A0A4P9XNF1</accession>
<feature type="compositionally biased region" description="Polar residues" evidence="5">
    <location>
        <begin position="445"/>
        <end position="458"/>
    </location>
</feature>
<evidence type="ECO:0000256" key="5">
    <source>
        <dbReference type="SAM" id="MobiDB-lite"/>
    </source>
</evidence>
<feature type="compositionally biased region" description="Low complexity" evidence="5">
    <location>
        <begin position="649"/>
        <end position="660"/>
    </location>
</feature>
<evidence type="ECO:0000256" key="4">
    <source>
        <dbReference type="SAM" id="Coils"/>
    </source>
</evidence>
<dbReference type="Proteomes" id="UP000271241">
    <property type="component" value="Unassembled WGS sequence"/>
</dbReference>
<dbReference type="STRING" id="78915.A0A4P9XNF1"/>
<comment type="subcellular location">
    <subcellularLocation>
        <location evidence="1">Nucleus</location>
    </subcellularLocation>
</comment>
<dbReference type="GO" id="GO:0010792">
    <property type="term" value="P:DNA double-strand break processing involved in repair via single-strand annealing"/>
    <property type="evidence" value="ECO:0007669"/>
    <property type="project" value="TreeGrafter"/>
</dbReference>
<dbReference type="GO" id="GO:0003684">
    <property type="term" value="F:damaged DNA binding"/>
    <property type="evidence" value="ECO:0007669"/>
    <property type="project" value="TreeGrafter"/>
</dbReference>
<dbReference type="AlphaFoldDB" id="A0A4P9XNF1"/>
<evidence type="ECO:0000256" key="2">
    <source>
        <dbReference type="ARBA" id="ARBA00022763"/>
    </source>
</evidence>
<evidence type="ECO:0000313" key="8">
    <source>
        <dbReference type="Proteomes" id="UP000271241"/>
    </source>
</evidence>
<evidence type="ECO:0000313" key="7">
    <source>
        <dbReference type="EMBL" id="RKP07352.1"/>
    </source>
</evidence>
<name>A0A4P9XNF1_9FUNG</name>
<feature type="region of interest" description="Disordered" evidence="5">
    <location>
        <begin position="1"/>
        <end position="38"/>
    </location>
</feature>
<evidence type="ECO:0000259" key="6">
    <source>
        <dbReference type="Pfam" id="PF08573"/>
    </source>
</evidence>
<gene>
    <name evidence="7" type="ORF">THASP1DRAFT_30833</name>
</gene>
<dbReference type="InterPro" id="IPR033316">
    <property type="entry name" value="RBBP8-like"/>
</dbReference>
<keyword evidence="2" id="KW-0227">DNA damage</keyword>
<dbReference type="PANTHER" id="PTHR15107:SF0">
    <property type="entry name" value="DNA ENDONUCLEASE ACTIVATOR CTP1 C-TERMINAL DOMAIN-CONTAINING PROTEIN"/>
    <property type="match status" value="1"/>
</dbReference>